<evidence type="ECO:0000313" key="2">
    <source>
        <dbReference type="Proteomes" id="UP000245626"/>
    </source>
</evidence>
<evidence type="ECO:0000313" key="1">
    <source>
        <dbReference type="EMBL" id="PWN48303.1"/>
    </source>
</evidence>
<protein>
    <submittedName>
        <fullName evidence="1">Small oligopeptide transporter</fullName>
    </submittedName>
</protein>
<gene>
    <name evidence="1" type="ORF">IE53DRAFT_203180</name>
</gene>
<keyword evidence="2" id="KW-1185">Reference proteome</keyword>
<dbReference type="EMBL" id="KZ820230">
    <property type="protein sequence ID" value="PWN48303.1"/>
    <property type="molecule type" value="Genomic_DNA"/>
</dbReference>
<reference evidence="1 2" key="1">
    <citation type="journal article" date="2018" name="Mol. Biol. Evol.">
        <title>Broad Genomic Sampling Reveals a Smut Pathogenic Ancestry of the Fungal Clade Ustilaginomycotina.</title>
        <authorList>
            <person name="Kijpornyongpan T."/>
            <person name="Mondo S.J."/>
            <person name="Barry K."/>
            <person name="Sandor L."/>
            <person name="Lee J."/>
            <person name="Lipzen A."/>
            <person name="Pangilinan J."/>
            <person name="LaButti K."/>
            <person name="Hainaut M."/>
            <person name="Henrissat B."/>
            <person name="Grigoriev I.V."/>
            <person name="Spatafora J.W."/>
            <person name="Aime M.C."/>
        </authorList>
    </citation>
    <scope>NUCLEOTIDE SEQUENCE [LARGE SCALE GENOMIC DNA]</scope>
    <source>
        <strain evidence="1 2">SA 807</strain>
    </source>
</reference>
<organism evidence="1 2">
    <name type="scientific">Violaceomyces palustris</name>
    <dbReference type="NCBI Taxonomy" id="1673888"/>
    <lineage>
        <taxon>Eukaryota</taxon>
        <taxon>Fungi</taxon>
        <taxon>Dikarya</taxon>
        <taxon>Basidiomycota</taxon>
        <taxon>Ustilaginomycotina</taxon>
        <taxon>Ustilaginomycetes</taxon>
        <taxon>Violaceomycetales</taxon>
        <taxon>Violaceomycetaceae</taxon>
        <taxon>Violaceomyces</taxon>
    </lineage>
</organism>
<name>A0ACD0NR23_9BASI</name>
<proteinExistence type="predicted"/>
<accession>A0ACD0NR23</accession>
<sequence>MANEVEDEMKSTISSNDQDGSSKDHGSHGQVPILENESSQATVENHLKHDYIDHRLNDPNMETERIDSVEAALEKGDYKAEVKLEEELEEDSPYAEVRAAVSNIDDPSMPAMTFRAWFIGLVFSIIVPGVNQLLYFRYPSTSIGPLVAQLVAHPVGVLMAAILPTKVFKTPLGSFTLNPGPFNVKEHTIIVVMANVSFGGAYSTDVAAVQRIFYHFDWGYGFIILLTLSSQIIGFSMAGFYRRWLVWPASMIWPSNLGQTALMTALHGQVDTGSGHLTRFRMFLYVFLGAFCWYFFPGYIFTLLSVGNWFCLIAPNNVVLNQMLGTQTGLGLIPLTADWNQMSMIGNPLYTPWWAQANVFGGFIFMFVFLGPILYYKNVWNSAYLPMLASGSFDRFGNSYNVSKVTTADHMFDPEGYNNYSEEYLTITYAMAFALSFASITGVLVHAALFHGKDIIRQFKTSVSEERDIHARLMLKYPEVPKLWYAILFLICFAFGIGSAAGWDTGLPVWAFILAIIIGAFFMLPVGVIYAISNVEVGLNVISEFIIGYIHPGSPTGMMMFKVFCYMATYQGLSFARDMKFGHYMKIPPRDMFIAQVTAISLSSFVIIGVQDWALSNIKNICTHEASDKFTCNSTRVFGTASEIWGLIGPAKLYSSGKQYNNLLWAFLVGALFPAIVWALSKKWPKSFVRLINAPVIFTGTGNLPPATGINYTSWIVVGFVFNYLLKRRKTGWWSRYNYVVGAALDTGTALSSVFIFFCLVFPKGKGRDFNDGTWWGNLAWQNTADSNGTPYLTPPDDGFYPAPGMFRPA</sequence>
<dbReference type="Proteomes" id="UP000245626">
    <property type="component" value="Unassembled WGS sequence"/>
</dbReference>